<dbReference type="EMBL" id="VLNR01000002">
    <property type="protein sequence ID" value="TSE11307.1"/>
    <property type="molecule type" value="Genomic_DNA"/>
</dbReference>
<organism evidence="1 2">
    <name type="scientific">Aquimarina algiphila</name>
    <dbReference type="NCBI Taxonomy" id="2047982"/>
    <lineage>
        <taxon>Bacteria</taxon>
        <taxon>Pseudomonadati</taxon>
        <taxon>Bacteroidota</taxon>
        <taxon>Flavobacteriia</taxon>
        <taxon>Flavobacteriales</taxon>
        <taxon>Flavobacteriaceae</taxon>
        <taxon>Aquimarina</taxon>
    </lineage>
</organism>
<comment type="caution">
    <text evidence="1">The sequence shown here is derived from an EMBL/GenBank/DDBJ whole genome shotgun (WGS) entry which is preliminary data.</text>
</comment>
<evidence type="ECO:0000313" key="1">
    <source>
        <dbReference type="EMBL" id="TSE11307.1"/>
    </source>
</evidence>
<gene>
    <name evidence="1" type="ORF">FOF46_01365</name>
</gene>
<keyword evidence="2" id="KW-1185">Reference proteome</keyword>
<evidence type="ECO:0000313" key="2">
    <source>
        <dbReference type="Proteomes" id="UP000318833"/>
    </source>
</evidence>
<name>A0A554VRM4_9FLAO</name>
<dbReference type="AlphaFoldDB" id="A0A554VRM4"/>
<accession>A0A554VRM4</accession>
<sequence>MKEEDEFLQEYETSFFTGSRYYDLLTKRGRTSMPTYTKYTHRYPTGMWELEKAYKITQDPKQKNRFVKRPNKILVDKFPKMFGL</sequence>
<dbReference type="RefSeq" id="WP_143915231.1">
    <property type="nucleotide sequence ID" value="NZ_CANMXV010000003.1"/>
</dbReference>
<reference evidence="1 2" key="1">
    <citation type="submission" date="2019-07" db="EMBL/GenBank/DDBJ databases">
        <title>The draft genome sequence of Aquimarina algiphila M91.</title>
        <authorList>
            <person name="Meng X."/>
        </authorList>
    </citation>
    <scope>NUCLEOTIDE SEQUENCE [LARGE SCALE GENOMIC DNA]</scope>
    <source>
        <strain evidence="1 2">M91</strain>
    </source>
</reference>
<protein>
    <submittedName>
        <fullName evidence="1">Uncharacterized protein</fullName>
    </submittedName>
</protein>
<proteinExistence type="predicted"/>
<dbReference type="Proteomes" id="UP000318833">
    <property type="component" value="Unassembled WGS sequence"/>
</dbReference>